<dbReference type="PANTHER" id="PTHR34190:SF4">
    <property type="entry name" value="EXPRESSED PROTEIN"/>
    <property type="match status" value="1"/>
</dbReference>
<comment type="caution">
    <text evidence="2">The sequence shown here is derived from an EMBL/GenBank/DDBJ whole genome shotgun (WGS) entry which is preliminary data.</text>
</comment>
<organism evidence="2 3">
    <name type="scientific">Ficus carica</name>
    <name type="common">Common fig</name>
    <dbReference type="NCBI Taxonomy" id="3494"/>
    <lineage>
        <taxon>Eukaryota</taxon>
        <taxon>Viridiplantae</taxon>
        <taxon>Streptophyta</taxon>
        <taxon>Embryophyta</taxon>
        <taxon>Tracheophyta</taxon>
        <taxon>Spermatophyta</taxon>
        <taxon>Magnoliopsida</taxon>
        <taxon>eudicotyledons</taxon>
        <taxon>Gunneridae</taxon>
        <taxon>Pentapetalae</taxon>
        <taxon>rosids</taxon>
        <taxon>fabids</taxon>
        <taxon>Rosales</taxon>
        <taxon>Moraceae</taxon>
        <taxon>Ficeae</taxon>
        <taxon>Ficus</taxon>
    </lineage>
</organism>
<dbReference type="GO" id="GO:0005811">
    <property type="term" value="C:lipid droplet"/>
    <property type="evidence" value="ECO:0007669"/>
    <property type="project" value="EnsemblPlants"/>
</dbReference>
<proteinExistence type="predicted"/>
<keyword evidence="3" id="KW-1185">Reference proteome</keyword>
<dbReference type="Gramene" id="FCD_00017610-RA">
    <property type="protein sequence ID" value="FCD_00017610-RA:cds"/>
    <property type="gene ID" value="FCD_00017610"/>
</dbReference>
<reference evidence="2" key="1">
    <citation type="submission" date="2023-07" db="EMBL/GenBank/DDBJ databases">
        <title>draft genome sequence of fig (Ficus carica).</title>
        <authorList>
            <person name="Takahashi T."/>
            <person name="Nishimura K."/>
        </authorList>
    </citation>
    <scope>NUCLEOTIDE SEQUENCE</scope>
</reference>
<evidence type="ECO:0000256" key="1">
    <source>
        <dbReference type="SAM" id="MobiDB-lite"/>
    </source>
</evidence>
<feature type="compositionally biased region" description="Low complexity" evidence="1">
    <location>
        <begin position="34"/>
        <end position="48"/>
    </location>
</feature>
<dbReference type="AlphaFoldDB" id="A0AA88AD76"/>
<feature type="compositionally biased region" description="Polar residues" evidence="1">
    <location>
        <begin position="49"/>
        <end position="60"/>
    </location>
</feature>
<name>A0AA88AD76_FICCA</name>
<evidence type="ECO:0000313" key="3">
    <source>
        <dbReference type="Proteomes" id="UP001187192"/>
    </source>
</evidence>
<feature type="region of interest" description="Disordered" evidence="1">
    <location>
        <begin position="29"/>
        <end position="72"/>
    </location>
</feature>
<dbReference type="GO" id="GO:0005886">
    <property type="term" value="C:plasma membrane"/>
    <property type="evidence" value="ECO:0007669"/>
    <property type="project" value="EnsemblPlants"/>
</dbReference>
<feature type="region of interest" description="Disordered" evidence="1">
    <location>
        <begin position="114"/>
        <end position="148"/>
    </location>
</feature>
<evidence type="ECO:0000313" key="2">
    <source>
        <dbReference type="EMBL" id="GMN53609.1"/>
    </source>
</evidence>
<dbReference type="EMBL" id="BTGU01000047">
    <property type="protein sequence ID" value="GMN53609.1"/>
    <property type="molecule type" value="Genomic_DNA"/>
</dbReference>
<protein>
    <submittedName>
        <fullName evidence="2">Uncharacterized protein</fullName>
    </submittedName>
</protein>
<accession>A0AA88AD76</accession>
<dbReference type="PANTHER" id="PTHR34190">
    <property type="entry name" value="EXPRESSED PROTEIN"/>
    <property type="match status" value="1"/>
</dbReference>
<gene>
    <name evidence="2" type="ORF">TIFTF001_022747</name>
</gene>
<dbReference type="Proteomes" id="UP001187192">
    <property type="component" value="Unassembled WGS sequence"/>
</dbReference>
<sequence length="148" mass="16895">MATMTMAISHEEPILSKLDRLDNMLRQLEEIRGSNRSSSSPPKTSYASTRSSGTLTSEGHASSIDDISPKSLEKHCRPIDHVMLEMEVKGTLIERIHRVEDRVLKMEEELIEEEKHKETTDHKKSHSKKGIKQLVRQCVKGGKRKTDY</sequence>